<feature type="domain" description="Lipocalin-like" evidence="2">
    <location>
        <begin position="36"/>
        <end position="141"/>
    </location>
</feature>
<dbReference type="EMBL" id="WBVO01000012">
    <property type="protein sequence ID" value="KAB2807010.1"/>
    <property type="molecule type" value="Genomic_DNA"/>
</dbReference>
<reference evidence="3 4" key="1">
    <citation type="submission" date="2019-09" db="EMBL/GenBank/DDBJ databases">
        <title>Genomes of family Cryomorphaceae.</title>
        <authorList>
            <person name="Bowman J.P."/>
        </authorList>
    </citation>
    <scope>NUCLEOTIDE SEQUENCE [LARGE SCALE GENOMIC DNA]</scope>
    <source>
        <strain evidence="3 4">LMG 25704</strain>
    </source>
</reference>
<gene>
    <name evidence="3" type="ORF">F8C67_12495</name>
</gene>
<dbReference type="InterPro" id="IPR024311">
    <property type="entry name" value="Lipocalin-like"/>
</dbReference>
<comment type="caution">
    <text evidence="3">The sequence shown here is derived from an EMBL/GenBank/DDBJ whole genome shotgun (WGS) entry which is preliminary data.</text>
</comment>
<sequence length="164" mass="18239">MKTLSLKLLAFSLVIVASSCKKDDPEPSTPSNREKLSGNWELTDIDANGVISFMGQSIPFVTTNADIDQGSYFDFEMNPDEVEYDASATITVSAIQEFEIPYQQAGRGTWELQGRDSLFVTEDGQTTSYGILSWTDNRMILRSKQELDFGGQSFNATIEAVIER</sequence>
<evidence type="ECO:0000313" key="3">
    <source>
        <dbReference type="EMBL" id="KAB2807010.1"/>
    </source>
</evidence>
<dbReference type="OrthoDB" id="1419899at2"/>
<keyword evidence="1" id="KW-0732">Signal</keyword>
<accession>A0A6N6RDB4</accession>
<keyword evidence="4" id="KW-1185">Reference proteome</keyword>
<evidence type="ECO:0000313" key="4">
    <source>
        <dbReference type="Proteomes" id="UP000468650"/>
    </source>
</evidence>
<dbReference type="Proteomes" id="UP000468650">
    <property type="component" value="Unassembled WGS sequence"/>
</dbReference>
<proteinExistence type="predicted"/>
<protein>
    <recommendedName>
        <fullName evidence="2">Lipocalin-like domain-containing protein</fullName>
    </recommendedName>
</protein>
<evidence type="ECO:0000256" key="1">
    <source>
        <dbReference type="SAM" id="SignalP"/>
    </source>
</evidence>
<dbReference type="Pfam" id="PF13648">
    <property type="entry name" value="Lipocalin_4"/>
    <property type="match status" value="1"/>
</dbReference>
<feature type="signal peptide" evidence="1">
    <location>
        <begin position="1"/>
        <end position="17"/>
    </location>
</feature>
<organism evidence="3 4">
    <name type="scientific">Phaeocystidibacter luteus</name>
    <dbReference type="NCBI Taxonomy" id="911197"/>
    <lineage>
        <taxon>Bacteria</taxon>
        <taxon>Pseudomonadati</taxon>
        <taxon>Bacteroidota</taxon>
        <taxon>Flavobacteriia</taxon>
        <taxon>Flavobacteriales</taxon>
        <taxon>Phaeocystidibacteraceae</taxon>
        <taxon>Phaeocystidibacter</taxon>
    </lineage>
</organism>
<dbReference type="PROSITE" id="PS51257">
    <property type="entry name" value="PROKAR_LIPOPROTEIN"/>
    <property type="match status" value="1"/>
</dbReference>
<name>A0A6N6RDB4_9FLAO</name>
<dbReference type="AlphaFoldDB" id="A0A6N6RDB4"/>
<dbReference type="RefSeq" id="WP_151668200.1">
    <property type="nucleotide sequence ID" value="NZ_WBVO01000012.1"/>
</dbReference>
<feature type="chain" id="PRO_5026982693" description="Lipocalin-like domain-containing protein" evidence="1">
    <location>
        <begin position="18"/>
        <end position="164"/>
    </location>
</feature>
<evidence type="ECO:0000259" key="2">
    <source>
        <dbReference type="Pfam" id="PF13648"/>
    </source>
</evidence>